<accession>A0ABP9Y0N8</accession>
<organism evidence="2 3">
    <name type="scientific">Helicostylum pulchrum</name>
    <dbReference type="NCBI Taxonomy" id="562976"/>
    <lineage>
        <taxon>Eukaryota</taxon>
        <taxon>Fungi</taxon>
        <taxon>Fungi incertae sedis</taxon>
        <taxon>Mucoromycota</taxon>
        <taxon>Mucoromycotina</taxon>
        <taxon>Mucoromycetes</taxon>
        <taxon>Mucorales</taxon>
        <taxon>Mucorineae</taxon>
        <taxon>Mucoraceae</taxon>
        <taxon>Helicostylum</taxon>
    </lineage>
</organism>
<comment type="caution">
    <text evidence="2">The sequence shown here is derived from an EMBL/GenBank/DDBJ whole genome shotgun (WGS) entry which is preliminary data.</text>
</comment>
<gene>
    <name evidence="2" type="ORF">HPULCUR_006003</name>
</gene>
<dbReference type="EMBL" id="BAABUJ010000016">
    <property type="protein sequence ID" value="GAA5800567.1"/>
    <property type="molecule type" value="Genomic_DNA"/>
</dbReference>
<name>A0ABP9Y0N8_9FUNG</name>
<sequence>MAENLKNIFLQNKDVMLTHGEIVLEEVLAAKTIRQYDDACTKKMSNYTTVNNYYRDASCSRVIEHVRVPLLCINALDDPISIIHSIPLDEIRVNPYIVLVGTKHGGHLGWFEHSYRPSRWIDKPIAEFMMAMFQAKSGIQLDKETARKSAKLIRKVRFPSLKHSTPPLMSA</sequence>
<dbReference type="PANTHER" id="PTHR10794:SF63">
    <property type="entry name" value="ALPHA_BETA HYDROLASE 1, ISOFORM A"/>
    <property type="match status" value="1"/>
</dbReference>
<dbReference type="PANTHER" id="PTHR10794">
    <property type="entry name" value="ABHYDROLASE DOMAIN-CONTAINING PROTEIN"/>
    <property type="match status" value="1"/>
</dbReference>
<keyword evidence="3" id="KW-1185">Reference proteome</keyword>
<dbReference type="SUPFAM" id="SSF53474">
    <property type="entry name" value="alpha/beta-Hydrolases"/>
    <property type="match status" value="1"/>
</dbReference>
<evidence type="ECO:0000313" key="2">
    <source>
        <dbReference type="EMBL" id="GAA5800567.1"/>
    </source>
</evidence>
<evidence type="ECO:0000256" key="1">
    <source>
        <dbReference type="ARBA" id="ARBA00010884"/>
    </source>
</evidence>
<reference evidence="2 3" key="1">
    <citation type="submission" date="2024-04" db="EMBL/GenBank/DDBJ databases">
        <title>genome sequences of Mucor flavus KT1a and Helicostylum pulchrum KT1b strains isolation_sourced from the surface of a dry-aged beef.</title>
        <authorList>
            <person name="Toyotome T."/>
            <person name="Hosono M."/>
            <person name="Torimaru M."/>
            <person name="Fukuda K."/>
            <person name="Mikami N."/>
        </authorList>
    </citation>
    <scope>NUCLEOTIDE SEQUENCE [LARGE SCALE GENOMIC DNA]</scope>
    <source>
        <strain evidence="2 3">KT1b</strain>
    </source>
</reference>
<proteinExistence type="inferred from homology"/>
<dbReference type="Proteomes" id="UP001476247">
    <property type="component" value="Unassembled WGS sequence"/>
</dbReference>
<dbReference type="InterPro" id="IPR029058">
    <property type="entry name" value="AB_hydrolase_fold"/>
</dbReference>
<evidence type="ECO:0000313" key="3">
    <source>
        <dbReference type="Proteomes" id="UP001476247"/>
    </source>
</evidence>
<dbReference type="InterPro" id="IPR050960">
    <property type="entry name" value="AB_hydrolase_4_sf"/>
</dbReference>
<comment type="similarity">
    <text evidence="1">Belongs to the AB hydrolase superfamily. AB hydrolase 4 family.</text>
</comment>
<protein>
    <submittedName>
        <fullName evidence="2">Uncharacterized protein</fullName>
    </submittedName>
</protein>